<reference evidence="4 5" key="1">
    <citation type="submission" date="2018-09" db="EMBL/GenBank/DDBJ databases">
        <title>Nocardia yunnanensis sp. nov., an actinomycete isolated from a soil sample.</title>
        <authorList>
            <person name="Zhang J."/>
        </authorList>
    </citation>
    <scope>NUCLEOTIDE SEQUENCE [LARGE SCALE GENOMIC DNA]</scope>
    <source>
        <strain evidence="4 5">CFHS0054</strain>
    </source>
</reference>
<dbReference type="RefSeq" id="WP_120743554.1">
    <property type="nucleotide sequence ID" value="NZ_CP032568.1"/>
</dbReference>
<dbReference type="Proteomes" id="UP000267164">
    <property type="component" value="Chromosome"/>
</dbReference>
<dbReference type="AlphaFoldDB" id="A0A386ZLM7"/>
<evidence type="ECO:0000313" key="5">
    <source>
        <dbReference type="Proteomes" id="UP000267164"/>
    </source>
</evidence>
<keyword evidence="3" id="KW-0342">GTP-binding</keyword>
<dbReference type="Gene3D" id="3.40.50.300">
    <property type="entry name" value="P-loop containing nucleotide triphosphate hydrolases"/>
    <property type="match status" value="1"/>
</dbReference>
<dbReference type="EMBL" id="CP032568">
    <property type="protein sequence ID" value="AYF78471.1"/>
    <property type="molecule type" value="Genomic_DNA"/>
</dbReference>
<keyword evidence="1" id="KW-0547">Nucleotide-binding</keyword>
<dbReference type="GO" id="GO:0032790">
    <property type="term" value="P:ribosome disassembly"/>
    <property type="evidence" value="ECO:0007669"/>
    <property type="project" value="TreeGrafter"/>
</dbReference>
<sequence length="249" mass="26876">MGSKAIDPQSIRNVTLVGELADTSRLVHRLRHRFEHTAVSSQLTLDLSFGGTGHRIRLTEQSSRAPIAALERAIRVADSVVAVHNAAAPVAARSETVLRVADDHQVARLCLITGLDHPAADFTRTLQTIAATRGATPLVLHTPAGTGPAFEGVIDLLAAQPLADVAAEIYGPHWPLAEHHYRALVAALPGHPGDDMHTRIRLRTRVGDIVPILCSPYPCSDDLPPFLDAILRYLPSPLDVCQPEHALDY</sequence>
<dbReference type="SUPFAM" id="SSF52540">
    <property type="entry name" value="P-loop containing nucleoside triphosphate hydrolases"/>
    <property type="match status" value="1"/>
</dbReference>
<dbReference type="PANTHER" id="PTHR43261">
    <property type="entry name" value="TRANSLATION ELONGATION FACTOR G-RELATED"/>
    <property type="match status" value="1"/>
</dbReference>
<dbReference type="GO" id="GO:0005525">
    <property type="term" value="F:GTP binding"/>
    <property type="evidence" value="ECO:0007669"/>
    <property type="project" value="UniProtKB-KW"/>
</dbReference>
<proteinExistence type="predicted"/>
<dbReference type="PANTHER" id="PTHR43261:SF1">
    <property type="entry name" value="RIBOSOME-RELEASING FACTOR 2, MITOCHONDRIAL"/>
    <property type="match status" value="1"/>
</dbReference>
<dbReference type="GO" id="GO:0006412">
    <property type="term" value="P:translation"/>
    <property type="evidence" value="ECO:0007669"/>
    <property type="project" value="UniProtKB-KW"/>
</dbReference>
<evidence type="ECO:0000256" key="2">
    <source>
        <dbReference type="ARBA" id="ARBA00022917"/>
    </source>
</evidence>
<name>A0A386ZLM7_9NOCA</name>
<accession>A0A386ZLM7</accession>
<dbReference type="OrthoDB" id="4525121at2"/>
<evidence type="ECO:0000256" key="3">
    <source>
        <dbReference type="ARBA" id="ARBA00023134"/>
    </source>
</evidence>
<dbReference type="KEGG" id="nyu:D7D52_36805"/>
<evidence type="ECO:0000313" key="4">
    <source>
        <dbReference type="EMBL" id="AYF78471.1"/>
    </source>
</evidence>
<evidence type="ECO:0000256" key="1">
    <source>
        <dbReference type="ARBA" id="ARBA00022741"/>
    </source>
</evidence>
<protein>
    <submittedName>
        <fullName evidence="4">Uncharacterized protein</fullName>
    </submittedName>
</protein>
<keyword evidence="5" id="KW-1185">Reference proteome</keyword>
<keyword evidence="2" id="KW-0648">Protein biosynthesis</keyword>
<gene>
    <name evidence="4" type="ORF">D7D52_36805</name>
</gene>
<organism evidence="4 5">
    <name type="scientific">Nocardia yunnanensis</name>
    <dbReference type="NCBI Taxonomy" id="2382165"/>
    <lineage>
        <taxon>Bacteria</taxon>
        <taxon>Bacillati</taxon>
        <taxon>Actinomycetota</taxon>
        <taxon>Actinomycetes</taxon>
        <taxon>Mycobacteriales</taxon>
        <taxon>Nocardiaceae</taxon>
        <taxon>Nocardia</taxon>
    </lineage>
</organism>
<dbReference type="InterPro" id="IPR027417">
    <property type="entry name" value="P-loop_NTPase"/>
</dbReference>